<organism evidence="7 8">
    <name type="scientific">Candidatus Wolfebacteria bacterium CG10_big_fil_rev_8_21_14_0_10_31_9</name>
    <dbReference type="NCBI Taxonomy" id="1975070"/>
    <lineage>
        <taxon>Bacteria</taxon>
        <taxon>Candidatus Wolfeibacteriota</taxon>
    </lineage>
</organism>
<gene>
    <name evidence="7" type="primary">infC</name>
    <name evidence="7" type="ORF">COV23_02085</name>
</gene>
<dbReference type="GO" id="GO:0003743">
    <property type="term" value="F:translation initiation factor activity"/>
    <property type="evidence" value="ECO:0007669"/>
    <property type="project" value="UniProtKB-UniRule"/>
</dbReference>
<keyword evidence="3" id="KW-0648">Protein biosynthesis</keyword>
<dbReference type="Proteomes" id="UP000231602">
    <property type="component" value="Unassembled WGS sequence"/>
</dbReference>
<dbReference type="AlphaFoldDB" id="A0A2H0RBX3"/>
<dbReference type="SUPFAM" id="SSF55200">
    <property type="entry name" value="Translation initiation factor IF3, C-terminal domain"/>
    <property type="match status" value="1"/>
</dbReference>
<sequence>MCDISDKICENSRIKLYRPYKQQPKRITCRINQQITAPELRVVDEVGENLGVMLIETALNLAKEKGLDLVEITAMANPPVAKIISFDKFRYQKEKELKKQKVSQKSGELKQIQISAKEAQHDLVRKINVMEEFLNKGHKIEVMLTLRGREKRNRDWAMYKFNEFLKLITFEHKILISPRFGGRGMIAQIAKK</sequence>
<comment type="caution">
    <text evidence="7">The sequence shown here is derived from an EMBL/GenBank/DDBJ whole genome shotgun (WGS) entry which is preliminary data.</text>
</comment>
<dbReference type="NCBIfam" id="TIGR00168">
    <property type="entry name" value="infC"/>
    <property type="match status" value="1"/>
</dbReference>
<dbReference type="InterPro" id="IPR019815">
    <property type="entry name" value="Translation_initiation_fac_3_C"/>
</dbReference>
<dbReference type="SUPFAM" id="SSF54364">
    <property type="entry name" value="Translation initiation factor IF3, N-terminal domain"/>
    <property type="match status" value="1"/>
</dbReference>
<dbReference type="Pfam" id="PF00707">
    <property type="entry name" value="IF3_C"/>
    <property type="match status" value="1"/>
</dbReference>
<dbReference type="InterPro" id="IPR019814">
    <property type="entry name" value="Translation_initiation_fac_3_N"/>
</dbReference>
<dbReference type="InterPro" id="IPR036788">
    <property type="entry name" value="T_IF-3_C_sf"/>
</dbReference>
<dbReference type="PANTHER" id="PTHR10938:SF0">
    <property type="entry name" value="TRANSLATION INITIATION FACTOR IF-3, MITOCHONDRIAL"/>
    <property type="match status" value="1"/>
</dbReference>
<evidence type="ECO:0000259" key="5">
    <source>
        <dbReference type="Pfam" id="PF00707"/>
    </source>
</evidence>
<evidence type="ECO:0000256" key="1">
    <source>
        <dbReference type="ARBA" id="ARBA00005439"/>
    </source>
</evidence>
<evidence type="ECO:0000313" key="8">
    <source>
        <dbReference type="Proteomes" id="UP000231602"/>
    </source>
</evidence>
<dbReference type="Gene3D" id="3.30.110.10">
    <property type="entry name" value="Translation initiation factor 3 (IF-3), C-terminal domain"/>
    <property type="match status" value="1"/>
</dbReference>
<dbReference type="GO" id="GO:0005737">
    <property type="term" value="C:cytoplasm"/>
    <property type="evidence" value="ECO:0007669"/>
    <property type="project" value="UniProtKB-ARBA"/>
</dbReference>
<feature type="domain" description="Translation initiation factor 3 N-terminal" evidence="6">
    <location>
        <begin position="31"/>
        <end position="100"/>
    </location>
</feature>
<dbReference type="GO" id="GO:0032790">
    <property type="term" value="P:ribosome disassembly"/>
    <property type="evidence" value="ECO:0007669"/>
    <property type="project" value="TreeGrafter"/>
</dbReference>
<evidence type="ECO:0000313" key="7">
    <source>
        <dbReference type="EMBL" id="PIR44041.1"/>
    </source>
</evidence>
<evidence type="ECO:0000256" key="2">
    <source>
        <dbReference type="ARBA" id="ARBA00022540"/>
    </source>
</evidence>
<dbReference type="GO" id="GO:0043022">
    <property type="term" value="F:ribosome binding"/>
    <property type="evidence" value="ECO:0007669"/>
    <property type="project" value="TreeGrafter"/>
</dbReference>
<name>A0A2H0RBX3_9BACT</name>
<evidence type="ECO:0000256" key="3">
    <source>
        <dbReference type="ARBA" id="ARBA00022917"/>
    </source>
</evidence>
<comment type="similarity">
    <text evidence="1">Belongs to the IF-3 family.</text>
</comment>
<evidence type="ECO:0000256" key="4">
    <source>
        <dbReference type="NCBIfam" id="TIGR00168"/>
    </source>
</evidence>
<dbReference type="EMBL" id="PCXV01000033">
    <property type="protein sequence ID" value="PIR44041.1"/>
    <property type="molecule type" value="Genomic_DNA"/>
</dbReference>
<dbReference type="InterPro" id="IPR001288">
    <property type="entry name" value="Translation_initiation_fac_3"/>
</dbReference>
<feature type="domain" description="Translation initiation factor 3 C-terminal" evidence="5">
    <location>
        <begin position="108"/>
        <end position="192"/>
    </location>
</feature>
<protein>
    <recommendedName>
        <fullName evidence="4">Translation initiation factor IF-3</fullName>
    </recommendedName>
</protein>
<dbReference type="InterPro" id="IPR036787">
    <property type="entry name" value="T_IF-3_N_sf"/>
</dbReference>
<proteinExistence type="inferred from homology"/>
<reference evidence="7 8" key="1">
    <citation type="submission" date="2017-09" db="EMBL/GenBank/DDBJ databases">
        <title>Depth-based differentiation of microbial function through sediment-hosted aquifers and enrichment of novel symbionts in the deep terrestrial subsurface.</title>
        <authorList>
            <person name="Probst A.J."/>
            <person name="Ladd B."/>
            <person name="Jarett J.K."/>
            <person name="Geller-Mcgrath D.E."/>
            <person name="Sieber C.M."/>
            <person name="Emerson J.B."/>
            <person name="Anantharaman K."/>
            <person name="Thomas B.C."/>
            <person name="Malmstrom R."/>
            <person name="Stieglmeier M."/>
            <person name="Klingl A."/>
            <person name="Woyke T."/>
            <person name="Ryan C.M."/>
            <person name="Banfield J.F."/>
        </authorList>
    </citation>
    <scope>NUCLEOTIDE SEQUENCE [LARGE SCALE GENOMIC DNA]</scope>
    <source>
        <strain evidence="7">CG10_big_fil_rev_8_21_14_0_10_31_9</strain>
    </source>
</reference>
<dbReference type="Gene3D" id="3.10.20.80">
    <property type="entry name" value="Translation initiation factor 3 (IF-3), N-terminal domain"/>
    <property type="match status" value="1"/>
</dbReference>
<evidence type="ECO:0000259" key="6">
    <source>
        <dbReference type="Pfam" id="PF05198"/>
    </source>
</evidence>
<keyword evidence="2 7" id="KW-0396">Initiation factor</keyword>
<dbReference type="Pfam" id="PF05198">
    <property type="entry name" value="IF3_N"/>
    <property type="match status" value="1"/>
</dbReference>
<dbReference type="PANTHER" id="PTHR10938">
    <property type="entry name" value="TRANSLATION INITIATION FACTOR IF-3"/>
    <property type="match status" value="1"/>
</dbReference>
<accession>A0A2H0RBX3</accession>